<protein>
    <submittedName>
        <fullName evidence="2">Methyltransferase domain-containing protein</fullName>
    </submittedName>
</protein>
<dbReference type="PROSITE" id="PS51257">
    <property type="entry name" value="PROKAR_LIPOPROTEIN"/>
    <property type="match status" value="1"/>
</dbReference>
<evidence type="ECO:0000313" key="2">
    <source>
        <dbReference type="EMBL" id="TLE10299.1"/>
    </source>
</evidence>
<dbReference type="Gene3D" id="3.40.50.720">
    <property type="entry name" value="NAD(P)-binding Rossmann-like Domain"/>
    <property type="match status" value="1"/>
</dbReference>
<dbReference type="SUPFAM" id="SSF53335">
    <property type="entry name" value="S-adenosyl-L-methionine-dependent methyltransferases"/>
    <property type="match status" value="1"/>
</dbReference>
<dbReference type="InterPro" id="IPR013691">
    <property type="entry name" value="MeTrfase_14"/>
</dbReference>
<dbReference type="PANTHER" id="PTHR43861">
    <property type="entry name" value="TRANS-ACONITATE 2-METHYLTRANSFERASE-RELATED"/>
    <property type="match status" value="1"/>
</dbReference>
<dbReference type="SUPFAM" id="SSF51735">
    <property type="entry name" value="NAD(P)-binding Rossmann-fold domains"/>
    <property type="match status" value="1"/>
</dbReference>
<dbReference type="Pfam" id="PF13489">
    <property type="entry name" value="Methyltransf_23"/>
    <property type="match status" value="1"/>
</dbReference>
<comment type="caution">
    <text evidence="2">The sequence shown here is derived from an EMBL/GenBank/DDBJ whole genome shotgun (WGS) entry which is preliminary data.</text>
</comment>
<name>A0A4U8U9T7_9HELI</name>
<dbReference type="Proteomes" id="UP000029857">
    <property type="component" value="Unassembled WGS sequence"/>
</dbReference>
<gene>
    <name evidence="2" type="ORF">LS79_006255</name>
</gene>
<dbReference type="Gene3D" id="3.40.50.150">
    <property type="entry name" value="Vaccinia Virus protein VP39"/>
    <property type="match status" value="1"/>
</dbReference>
<dbReference type="Pfam" id="PF08484">
    <property type="entry name" value="Methyltransf_14"/>
    <property type="match status" value="1"/>
</dbReference>
<reference evidence="2 3" key="1">
    <citation type="journal article" date="2014" name="Genome Announc.">
        <title>Draft genome sequences of eight enterohepatic helicobacter species isolated from both laboratory and wild rodents.</title>
        <authorList>
            <person name="Sheh A."/>
            <person name="Shen Z."/>
            <person name="Fox J.G."/>
        </authorList>
    </citation>
    <scope>NUCLEOTIDE SEQUENCE [LARGE SCALE GENOMIC DNA]</scope>
    <source>
        <strain evidence="2 3">ATCC 49320</strain>
    </source>
</reference>
<proteinExistence type="predicted"/>
<sequence length="400" mass="45788">MKCPMCFKNSQFQPIFSHHNTFVSCSRLDSVATDCTNEDYACGKAKMDLVQCFECGFVFNASFDRESMWKEYQKSGYMSRKIVSTSMNTSIQNIKNVIISHCAAINGATTMGGGGVNLIEIAPGSGDLAMELTKHCEFLYTIDPSLVSLEFAKTTNHLHIQDFFNLASMQKHIKHEIHCIVFRHLLEHIDTPREFLEDVVKLIAQDGIIYVEVPNIREFFENARFYEIFHDHCGYYQQSTLINIFNAMGCEHIDTLMLYRNQHLGLFFKKKTPQNVKDYTPAMLPKNTYTIMQNAIQKLNIVISKYKRIALYGAGAHGNSLLSFLTLENRVKIVCCYDLDTRKHGKYLQNSKIVVAKPCKETYEDIECIILAAPLYEEEIVQYLQKDGFSGEILKSLNCR</sequence>
<accession>A0A4U8U9T7</accession>
<dbReference type="GO" id="GO:0032259">
    <property type="term" value="P:methylation"/>
    <property type="evidence" value="ECO:0007669"/>
    <property type="project" value="UniProtKB-KW"/>
</dbReference>
<dbReference type="GO" id="GO:0008168">
    <property type="term" value="F:methyltransferase activity"/>
    <property type="evidence" value="ECO:0007669"/>
    <property type="project" value="UniProtKB-KW"/>
</dbReference>
<feature type="domain" description="C-methyltransferase" evidence="1">
    <location>
        <begin position="290"/>
        <end position="385"/>
    </location>
</feature>
<dbReference type="EMBL" id="JRPJ02000019">
    <property type="protein sequence ID" value="TLE10299.1"/>
    <property type="molecule type" value="Genomic_DNA"/>
</dbReference>
<organism evidence="2 3">
    <name type="scientific">Helicobacter bilis</name>
    <dbReference type="NCBI Taxonomy" id="37372"/>
    <lineage>
        <taxon>Bacteria</taxon>
        <taxon>Pseudomonadati</taxon>
        <taxon>Campylobacterota</taxon>
        <taxon>Epsilonproteobacteria</taxon>
        <taxon>Campylobacterales</taxon>
        <taxon>Helicobacteraceae</taxon>
        <taxon>Helicobacter</taxon>
    </lineage>
</organism>
<keyword evidence="2" id="KW-0489">Methyltransferase</keyword>
<dbReference type="InterPro" id="IPR036291">
    <property type="entry name" value="NAD(P)-bd_dom_sf"/>
</dbReference>
<dbReference type="AlphaFoldDB" id="A0A4U8U9T7"/>
<evidence type="ECO:0000313" key="3">
    <source>
        <dbReference type="Proteomes" id="UP000029857"/>
    </source>
</evidence>
<evidence type="ECO:0000259" key="1">
    <source>
        <dbReference type="Pfam" id="PF08484"/>
    </source>
</evidence>
<keyword evidence="2" id="KW-0808">Transferase</keyword>
<dbReference type="InterPro" id="IPR029063">
    <property type="entry name" value="SAM-dependent_MTases_sf"/>
</dbReference>
<dbReference type="RefSeq" id="WP_104686128.1">
    <property type="nucleotide sequence ID" value="NZ_FZMS01000036.1"/>
</dbReference>